<dbReference type="EMBL" id="QZAN01000048">
    <property type="protein sequence ID" value="THW61463.1"/>
    <property type="molecule type" value="Genomic_DNA"/>
</dbReference>
<evidence type="ECO:0000313" key="1">
    <source>
        <dbReference type="EMBL" id="THW61463.1"/>
    </source>
</evidence>
<proteinExistence type="predicted"/>
<name>A0A4S8Z4V8_AURPU</name>
<accession>A0A4S8Z4V8</accession>
<dbReference type="AlphaFoldDB" id="A0A4S8Z4V8"/>
<evidence type="ECO:0000313" key="2">
    <source>
        <dbReference type="Proteomes" id="UP000310421"/>
    </source>
</evidence>
<reference evidence="1 2" key="1">
    <citation type="submission" date="2018-10" db="EMBL/GenBank/DDBJ databases">
        <title>Fifty Aureobasidium pullulans genomes reveal a recombining polyextremotolerant generalist.</title>
        <authorList>
            <person name="Gostincar C."/>
            <person name="Turk M."/>
            <person name="Zajc J."/>
            <person name="Gunde-Cimerman N."/>
        </authorList>
    </citation>
    <scope>NUCLEOTIDE SEQUENCE [LARGE SCALE GENOMIC DNA]</scope>
    <source>
        <strain evidence="1 2">EXF-10751</strain>
    </source>
</reference>
<protein>
    <submittedName>
        <fullName evidence="1">Uncharacterized protein</fullName>
    </submittedName>
</protein>
<organism evidence="1 2">
    <name type="scientific">Aureobasidium pullulans</name>
    <name type="common">Black yeast</name>
    <name type="synonym">Pullularia pullulans</name>
    <dbReference type="NCBI Taxonomy" id="5580"/>
    <lineage>
        <taxon>Eukaryota</taxon>
        <taxon>Fungi</taxon>
        <taxon>Dikarya</taxon>
        <taxon>Ascomycota</taxon>
        <taxon>Pezizomycotina</taxon>
        <taxon>Dothideomycetes</taxon>
        <taxon>Dothideomycetidae</taxon>
        <taxon>Dothideales</taxon>
        <taxon>Saccotheciaceae</taxon>
        <taxon>Aureobasidium</taxon>
    </lineage>
</organism>
<comment type="caution">
    <text evidence="1">The sequence shown here is derived from an EMBL/GenBank/DDBJ whole genome shotgun (WGS) entry which is preliminary data.</text>
</comment>
<gene>
    <name evidence="1" type="ORF">D6D20_05039</name>
</gene>
<sequence length="432" mass="47664">MSILHIALPSRQNRSMAANSQNDAGYDTEILDSVNGSATACACICSKLRNLVQTSAGCLRGPLELLAYEFDSIKPSYSDTYKCLQSNQSIMSPNATNAVRFAQSNCQKIAQELSTIVNECGVWDVMAPQGSCSRLSVLSVCLREQRMHLDLLNYTLDLSEHLINKPAVDTPATIMPSAPLYCHGGYDKYEMEALNTQNAARQAAENMKNWSETRCRLSAWVRGTLRARFAHLEQIAASQTRNGLRQDGVPGATFKDLPDADECLSTQSTVGIKTPTEDWSDFGSDTTETCRASVITRHSLQLCQNETSIFVKLVGKVEQQFGDAPGSTPVSAETTQYLHEAYGDLVVKLLHGLAAPMPFQSHQTAPPAPEIIEPSLPEPQDIRAYVSETLDAIIKSMESPITPTDKEVMKLVFYWTTLDECDSFKREDVMRM</sequence>
<dbReference type="Proteomes" id="UP000310421">
    <property type="component" value="Unassembled WGS sequence"/>
</dbReference>